<sequence length="482" mass="54257">MENSDRIKNSSDSKLDSMDSHPTKYSKSKPSSAINAHASNLGDWCIHPQRSPSVNNSVKGSPKTKNLLNDMTLAKSRYGDQKGFWESSSVEDIFMNGDLKDERRRSIGCGQKKIQENGVVQSYKSVALIVGVTGIVGSSLAETLQYPDTPGGPWKVYGVARRPHPTWLAKTHVEYIQCDVSNTEETKSKISPLTDITHIFYVSWVGNEDCSMNAVMFQNILSSVIPNARNLQHICLQTGTKHYIGLFETDTSDTHDSPYTEDLPRLKQPNFYHNLEDILYEETGKNGLTWSVHRPALIFGFSPCSLMNIVSTLSVYAAICKHENKPLVYPGTKASWHCFVDSADAELVAEHQIWAAVDPKAKNQVFNCTNGDLFKWKHIWKVLADQFGLEMVGYIEGNEQVSMAELMKDKDSVWDEIVKTNGLMPTKLKDIASFWFADIAFQCENVLSSMHKNRVHGFFGFRNTTTSFISCIHKMRAYKFIP</sequence>
<evidence type="ECO:0000313" key="5">
    <source>
        <dbReference type="EMBL" id="KAL2489276.1"/>
    </source>
</evidence>
<feature type="compositionally biased region" description="Basic and acidic residues" evidence="3">
    <location>
        <begin position="1"/>
        <end position="22"/>
    </location>
</feature>
<feature type="domain" description="PRISE-like Rossmann-fold" evidence="4">
    <location>
        <begin position="184"/>
        <end position="482"/>
    </location>
</feature>
<protein>
    <submittedName>
        <fullName evidence="5">3-oxo-Delta-4</fullName>
    </submittedName>
</protein>
<evidence type="ECO:0000256" key="1">
    <source>
        <dbReference type="ARBA" id="ARBA00022857"/>
    </source>
</evidence>
<proteinExistence type="predicted"/>
<evidence type="ECO:0000256" key="3">
    <source>
        <dbReference type="SAM" id="MobiDB-lite"/>
    </source>
</evidence>
<dbReference type="Proteomes" id="UP001604277">
    <property type="component" value="Unassembled WGS sequence"/>
</dbReference>
<reference evidence="6" key="1">
    <citation type="submission" date="2024-07" db="EMBL/GenBank/DDBJ databases">
        <title>Two chromosome-level genome assemblies of Korean endemic species Abeliophyllum distichum and Forsythia ovata (Oleaceae).</title>
        <authorList>
            <person name="Jang H."/>
        </authorList>
    </citation>
    <scope>NUCLEOTIDE SEQUENCE [LARGE SCALE GENOMIC DNA]</scope>
</reference>
<evidence type="ECO:0000313" key="6">
    <source>
        <dbReference type="Proteomes" id="UP001604277"/>
    </source>
</evidence>
<dbReference type="EMBL" id="JBFOLJ010000012">
    <property type="protein sequence ID" value="KAL2489276.1"/>
    <property type="molecule type" value="Genomic_DNA"/>
</dbReference>
<dbReference type="AlphaFoldDB" id="A0ABD1RLI8"/>
<accession>A0ABD1RLI8</accession>
<evidence type="ECO:0000259" key="4">
    <source>
        <dbReference type="Pfam" id="PF22917"/>
    </source>
</evidence>
<evidence type="ECO:0000256" key="2">
    <source>
        <dbReference type="ARBA" id="ARBA00023002"/>
    </source>
</evidence>
<dbReference type="InterPro" id="IPR036291">
    <property type="entry name" value="NAD(P)-bd_dom_sf"/>
</dbReference>
<dbReference type="PANTHER" id="PTHR32487:SF0">
    <property type="entry name" value="3-OXO-DELTA(4,5)-STEROID 5-BETA-REDUCTASE"/>
    <property type="match status" value="1"/>
</dbReference>
<feature type="region of interest" description="Disordered" evidence="3">
    <location>
        <begin position="1"/>
        <end position="33"/>
    </location>
</feature>
<organism evidence="5 6">
    <name type="scientific">Forsythia ovata</name>
    <dbReference type="NCBI Taxonomy" id="205694"/>
    <lineage>
        <taxon>Eukaryota</taxon>
        <taxon>Viridiplantae</taxon>
        <taxon>Streptophyta</taxon>
        <taxon>Embryophyta</taxon>
        <taxon>Tracheophyta</taxon>
        <taxon>Spermatophyta</taxon>
        <taxon>Magnoliopsida</taxon>
        <taxon>eudicotyledons</taxon>
        <taxon>Gunneridae</taxon>
        <taxon>Pentapetalae</taxon>
        <taxon>asterids</taxon>
        <taxon>lamiids</taxon>
        <taxon>Lamiales</taxon>
        <taxon>Oleaceae</taxon>
        <taxon>Forsythieae</taxon>
        <taxon>Forsythia</taxon>
    </lineage>
</organism>
<dbReference type="Pfam" id="PF22917">
    <property type="entry name" value="PRISE"/>
    <property type="match status" value="1"/>
</dbReference>
<comment type="caution">
    <text evidence="5">The sequence shown here is derived from an EMBL/GenBank/DDBJ whole genome shotgun (WGS) entry which is preliminary data.</text>
</comment>
<dbReference type="PANTHER" id="PTHR32487">
    <property type="entry name" value="3-OXO-DELTA(4,5)-STEROID 5-BETA-REDUCTASE"/>
    <property type="match status" value="1"/>
</dbReference>
<dbReference type="SUPFAM" id="SSF51735">
    <property type="entry name" value="NAD(P)-binding Rossmann-fold domains"/>
    <property type="match status" value="1"/>
</dbReference>
<dbReference type="InterPro" id="IPR055222">
    <property type="entry name" value="PRISE-like_Rossmann-fold"/>
</dbReference>
<dbReference type="GO" id="GO:0016628">
    <property type="term" value="F:oxidoreductase activity, acting on the CH-CH group of donors, NAD or NADP as acceptor"/>
    <property type="evidence" value="ECO:0007669"/>
    <property type="project" value="UniProtKB-ARBA"/>
</dbReference>
<feature type="compositionally biased region" description="Polar residues" evidence="3">
    <location>
        <begin position="23"/>
        <end position="33"/>
    </location>
</feature>
<dbReference type="Gene3D" id="3.40.50.720">
    <property type="entry name" value="NAD(P)-binding Rossmann-like Domain"/>
    <property type="match status" value="1"/>
</dbReference>
<gene>
    <name evidence="5" type="ORF">Fot_42568</name>
</gene>
<dbReference type="GO" id="GO:0006720">
    <property type="term" value="P:isoprenoid metabolic process"/>
    <property type="evidence" value="ECO:0007669"/>
    <property type="project" value="UniProtKB-ARBA"/>
</dbReference>
<name>A0ABD1RLI8_9LAMI</name>
<keyword evidence="2" id="KW-0560">Oxidoreductase</keyword>
<dbReference type="CDD" id="cd08948">
    <property type="entry name" value="5beta-POR_like_SDR_a"/>
    <property type="match status" value="1"/>
</dbReference>
<dbReference type="FunFam" id="3.40.50.720:FF:000808">
    <property type="entry name" value="Iridoid synthase"/>
    <property type="match status" value="1"/>
</dbReference>
<keyword evidence="1" id="KW-0521">NADP</keyword>
<keyword evidence="6" id="KW-1185">Reference proteome</keyword>